<name>A0A0F9LN20_9ZZZZ</name>
<reference evidence="2" key="1">
    <citation type="journal article" date="2015" name="Nature">
        <title>Complex archaea that bridge the gap between prokaryotes and eukaryotes.</title>
        <authorList>
            <person name="Spang A."/>
            <person name="Saw J.H."/>
            <person name="Jorgensen S.L."/>
            <person name="Zaremba-Niedzwiedzka K."/>
            <person name="Martijn J."/>
            <person name="Lind A.E."/>
            <person name="van Eijk R."/>
            <person name="Schleper C."/>
            <person name="Guy L."/>
            <person name="Ettema T.J."/>
        </authorList>
    </citation>
    <scope>NUCLEOTIDE SEQUENCE</scope>
</reference>
<evidence type="ECO:0000313" key="2">
    <source>
        <dbReference type="EMBL" id="KKM65735.1"/>
    </source>
</evidence>
<comment type="caution">
    <text evidence="2">The sequence shown here is derived from an EMBL/GenBank/DDBJ whole genome shotgun (WGS) entry which is preliminary data.</text>
</comment>
<proteinExistence type="predicted"/>
<gene>
    <name evidence="2" type="ORF">LCGC14_1488290</name>
</gene>
<dbReference type="Gene3D" id="3.30.950.30">
    <property type="entry name" value="Schlafen, AAA domain"/>
    <property type="match status" value="1"/>
</dbReference>
<sequence>MRDLEEIVAYEGEHTALDFKAKPYSREGFADFLKDVMSMANADIVGVRRIVMGVKLKRDGSRELISIRPTALLDSASYEQLVHENIEPPISLALKLFEHQGCQLAAFEITNCDNSPYMMRKDFGNLRRGEAFVRKGTHQHRMTRQDIERIISAQAAQGSVPDDAVSMEFPGGDVCDLKALPQDYQLPSERAAQRIRKIIADRERDLIAEGVAQLQKTLFSIPTPRLGPVPYEKRSIEVLRQNLENMEETYAEDDMYDLLEEQANRVNVRLLNSGDRYIEDTTLRLQFKAVEGLLVSERVMPRPAAGHSLAAIARLEEHQENIWANQRYPTVLRAGDDVTVEACIGNLKHLLPIEAFDEPLRITAVPKLVGQEIPVECVLLARNLRRPIIQALKFRVVPDT</sequence>
<feature type="domain" description="Schlafen AlbA-2" evidence="1">
    <location>
        <begin position="13"/>
        <end position="142"/>
    </location>
</feature>
<dbReference type="EMBL" id="LAZR01010672">
    <property type="protein sequence ID" value="KKM65735.1"/>
    <property type="molecule type" value="Genomic_DNA"/>
</dbReference>
<evidence type="ECO:0000259" key="1">
    <source>
        <dbReference type="Pfam" id="PF04326"/>
    </source>
</evidence>
<dbReference type="AlphaFoldDB" id="A0A0F9LN20"/>
<organism evidence="2">
    <name type="scientific">marine sediment metagenome</name>
    <dbReference type="NCBI Taxonomy" id="412755"/>
    <lineage>
        <taxon>unclassified sequences</taxon>
        <taxon>metagenomes</taxon>
        <taxon>ecological metagenomes</taxon>
    </lineage>
</organism>
<dbReference type="InterPro" id="IPR007421">
    <property type="entry name" value="Schlafen_AlbA_2_dom"/>
</dbReference>
<dbReference type="InterPro" id="IPR038461">
    <property type="entry name" value="Schlafen_AlbA_2_dom_sf"/>
</dbReference>
<accession>A0A0F9LN20</accession>
<protein>
    <recommendedName>
        <fullName evidence="1">Schlafen AlbA-2 domain-containing protein</fullName>
    </recommendedName>
</protein>
<dbReference type="Pfam" id="PF04326">
    <property type="entry name" value="SLFN_AlbA_2"/>
    <property type="match status" value="1"/>
</dbReference>